<dbReference type="PANTHER" id="PTHR42695">
    <property type="entry name" value="GLUTAMINE AMIDOTRANSFERASE YLR126C-RELATED"/>
    <property type="match status" value="1"/>
</dbReference>
<dbReference type="AlphaFoldDB" id="A0A7K0CKC8"/>
<evidence type="ECO:0000313" key="4">
    <source>
        <dbReference type="Proteomes" id="UP000466345"/>
    </source>
</evidence>
<dbReference type="InterPro" id="IPR044992">
    <property type="entry name" value="ChyE-like"/>
</dbReference>
<feature type="domain" description="Glutamine amidotransferase" evidence="2">
    <location>
        <begin position="29"/>
        <end position="190"/>
    </location>
</feature>
<dbReference type="InterPro" id="IPR029062">
    <property type="entry name" value="Class_I_gatase-like"/>
</dbReference>
<organism evidence="3 4">
    <name type="scientific">Streptomyces smaragdinus</name>
    <dbReference type="NCBI Taxonomy" id="2585196"/>
    <lineage>
        <taxon>Bacteria</taxon>
        <taxon>Bacillati</taxon>
        <taxon>Actinomycetota</taxon>
        <taxon>Actinomycetes</taxon>
        <taxon>Kitasatosporales</taxon>
        <taxon>Streptomycetaceae</taxon>
        <taxon>Streptomyces</taxon>
    </lineage>
</organism>
<comment type="caution">
    <text evidence="3">The sequence shown here is derived from an EMBL/GenBank/DDBJ whole genome shotgun (WGS) entry which is preliminary data.</text>
</comment>
<reference evidence="3 4" key="1">
    <citation type="submission" date="2019-10" db="EMBL/GenBank/DDBJ databases">
        <title>Streptomyces smaragdinus sp. nov. and Streptomyces fabii sp. nov., isolated from the gut of fungus growing-termite Macrotermes natalensis.</title>
        <authorList>
            <person name="Schwitalla J."/>
            <person name="Benndorf R."/>
            <person name="Martin K."/>
            <person name="De Beer W."/>
            <person name="Kaster A.-K."/>
            <person name="Vollmers J."/>
            <person name="Poulsen M."/>
            <person name="Beemelmanns C."/>
        </authorList>
    </citation>
    <scope>NUCLEOTIDE SEQUENCE [LARGE SCALE GENOMIC DNA]</scope>
    <source>
        <strain evidence="3 4">RB5</strain>
    </source>
</reference>
<dbReference type="PANTHER" id="PTHR42695:SF5">
    <property type="entry name" value="GLUTAMINE AMIDOTRANSFERASE YLR126C-RELATED"/>
    <property type="match status" value="1"/>
</dbReference>
<dbReference type="GO" id="GO:0005829">
    <property type="term" value="C:cytosol"/>
    <property type="evidence" value="ECO:0007669"/>
    <property type="project" value="TreeGrafter"/>
</dbReference>
<dbReference type="EMBL" id="WEGJ01000014">
    <property type="protein sequence ID" value="MQY13693.1"/>
    <property type="molecule type" value="Genomic_DNA"/>
</dbReference>
<dbReference type="RefSeq" id="WP_153453642.1">
    <property type="nucleotide sequence ID" value="NZ_WEGJ01000014.1"/>
</dbReference>
<dbReference type="Gene3D" id="3.40.50.880">
    <property type="match status" value="1"/>
</dbReference>
<sequence>MRSNTSVPRVLVVQNGAAGGPRRLRDWLTEDGVGTEVVHAYEGESLPADLGAYDALIVLGGGAMPDDTVKMPWLAQTRVLADQALAEGTPYLGICLGGQLLAQAAGGTVEAECGAPELGSTRLTLREPARGDRLFAGLPPRPTAIERHVDRVTELPPDAVWLAESDDCPYQAFRCGENAWGLQFHPEVDAERVREWLPEPIREAGFDPEEIVERADRDEPEAAVAWRELTRRFAEVVRGGTPVKSAVLRSPGGDPRTPSRAG</sequence>
<evidence type="ECO:0000256" key="1">
    <source>
        <dbReference type="SAM" id="MobiDB-lite"/>
    </source>
</evidence>
<proteinExistence type="predicted"/>
<name>A0A7K0CKC8_9ACTN</name>
<gene>
    <name evidence="3" type="ORF">SRB5_38430</name>
</gene>
<protein>
    <recommendedName>
        <fullName evidence="2">Glutamine amidotransferase domain-containing protein</fullName>
    </recommendedName>
</protein>
<dbReference type="PROSITE" id="PS51273">
    <property type="entry name" value="GATASE_TYPE_1"/>
    <property type="match status" value="1"/>
</dbReference>
<dbReference type="CDD" id="cd01741">
    <property type="entry name" value="GATase1_1"/>
    <property type="match status" value="1"/>
</dbReference>
<accession>A0A7K0CKC8</accession>
<evidence type="ECO:0000259" key="2">
    <source>
        <dbReference type="Pfam" id="PF00117"/>
    </source>
</evidence>
<dbReference type="SUPFAM" id="SSF52317">
    <property type="entry name" value="Class I glutamine amidotransferase-like"/>
    <property type="match status" value="1"/>
</dbReference>
<feature type="region of interest" description="Disordered" evidence="1">
    <location>
        <begin position="243"/>
        <end position="262"/>
    </location>
</feature>
<dbReference type="Pfam" id="PF00117">
    <property type="entry name" value="GATase"/>
    <property type="match status" value="1"/>
</dbReference>
<evidence type="ECO:0000313" key="3">
    <source>
        <dbReference type="EMBL" id="MQY13693.1"/>
    </source>
</evidence>
<dbReference type="InterPro" id="IPR017926">
    <property type="entry name" value="GATASE"/>
</dbReference>
<keyword evidence="4" id="KW-1185">Reference proteome</keyword>
<dbReference type="Proteomes" id="UP000466345">
    <property type="component" value="Unassembled WGS sequence"/>
</dbReference>
<dbReference type="OrthoDB" id="5196541at2"/>